<reference evidence="4" key="1">
    <citation type="submission" date="2015-10" db="EMBL/GenBank/DDBJ databases">
        <authorList>
            <person name="Devillers H."/>
        </authorList>
    </citation>
    <scope>NUCLEOTIDE SEQUENCE [LARGE SCALE GENOMIC DNA]</scope>
</reference>
<feature type="region of interest" description="Disordered" evidence="1">
    <location>
        <begin position="161"/>
        <end position="190"/>
    </location>
</feature>
<protein>
    <submittedName>
        <fullName evidence="3">LAQU0S04e06590g1_1</fullName>
    </submittedName>
</protein>
<dbReference type="Proteomes" id="UP000236544">
    <property type="component" value="Unassembled WGS sequence"/>
</dbReference>
<dbReference type="GO" id="GO:0045047">
    <property type="term" value="P:protein targeting to ER"/>
    <property type="evidence" value="ECO:0007669"/>
    <property type="project" value="InterPro"/>
</dbReference>
<gene>
    <name evidence="3" type="ORF">LAQU0_S04e06590g</name>
</gene>
<dbReference type="InterPro" id="IPR012098">
    <property type="entry name" value="SND3_fun"/>
</dbReference>
<keyword evidence="2" id="KW-0812">Transmembrane</keyword>
<dbReference type="OrthoDB" id="18139at2759"/>
<evidence type="ECO:0000313" key="3">
    <source>
        <dbReference type="EMBL" id="CUS22031.1"/>
    </source>
</evidence>
<dbReference type="GO" id="GO:0005783">
    <property type="term" value="C:endoplasmic reticulum"/>
    <property type="evidence" value="ECO:0007669"/>
    <property type="project" value="InterPro"/>
</dbReference>
<proteinExistence type="predicted"/>
<dbReference type="EMBL" id="LN890563">
    <property type="protein sequence ID" value="CUS22031.1"/>
    <property type="molecule type" value="Genomic_DNA"/>
</dbReference>
<keyword evidence="2" id="KW-1133">Transmembrane helix</keyword>
<dbReference type="PIRSF" id="PIRSF008756">
    <property type="entry name" value="P_tr_PHO88"/>
    <property type="match status" value="1"/>
</dbReference>
<dbReference type="PANTHER" id="PTHR28112">
    <property type="entry name" value="SRP-INDEPENDENT TARGETING PROTEIN 3"/>
    <property type="match status" value="1"/>
</dbReference>
<keyword evidence="4" id="KW-1185">Reference proteome</keyword>
<name>A0A0P1KQY4_9SACH</name>
<dbReference type="AlphaFoldDB" id="A0A0P1KQY4"/>
<evidence type="ECO:0000256" key="2">
    <source>
        <dbReference type="SAM" id="Phobius"/>
    </source>
</evidence>
<evidence type="ECO:0000256" key="1">
    <source>
        <dbReference type="SAM" id="MobiDB-lite"/>
    </source>
</evidence>
<dbReference type="GO" id="GO:0005739">
    <property type="term" value="C:mitochondrion"/>
    <property type="evidence" value="ECO:0007669"/>
    <property type="project" value="TreeGrafter"/>
</dbReference>
<evidence type="ECO:0000313" key="4">
    <source>
        <dbReference type="Proteomes" id="UP000236544"/>
    </source>
</evidence>
<dbReference type="Pfam" id="PF10032">
    <property type="entry name" value="Pho88"/>
    <property type="match status" value="1"/>
</dbReference>
<dbReference type="PANTHER" id="PTHR28112:SF1">
    <property type="entry name" value="SRP-INDEPENDENT TARGETING PROTEIN 3"/>
    <property type="match status" value="1"/>
</dbReference>
<feature type="transmembrane region" description="Helical" evidence="2">
    <location>
        <begin position="28"/>
        <end position="47"/>
    </location>
</feature>
<accession>A0A0P1KQY4</accession>
<organism evidence="3 4">
    <name type="scientific">Lachancea quebecensis</name>
    <dbReference type="NCBI Taxonomy" id="1654605"/>
    <lineage>
        <taxon>Eukaryota</taxon>
        <taxon>Fungi</taxon>
        <taxon>Dikarya</taxon>
        <taxon>Ascomycota</taxon>
        <taxon>Saccharomycotina</taxon>
        <taxon>Saccharomycetes</taxon>
        <taxon>Saccharomycetales</taxon>
        <taxon>Saccharomycetaceae</taxon>
        <taxon>Lachancea</taxon>
    </lineage>
</organism>
<sequence>MNPQISNLVIMLAMMQVSRRLDMENPDIIFYVRVAYGSSVAVAWIIYQIARNRILQKNDLTTLKFVAPANPMSGETEGKLQVTTVRDYDLKEIDSAVKSIYTGLAMMGFMHLYMKYTNPLLMQSISPIKSALEHNEVRIHLFGKPASGDLKRPFKAPSMFGGFGAPPAAKTDKKSIEEAERAGTGGVKAE</sequence>
<keyword evidence="2" id="KW-0472">Membrane</keyword>
<feature type="compositionally biased region" description="Basic and acidic residues" evidence="1">
    <location>
        <begin position="170"/>
        <end position="181"/>
    </location>
</feature>